<feature type="domain" description="Phenylalanine zipper" evidence="3">
    <location>
        <begin position="14"/>
        <end position="69"/>
    </location>
</feature>
<dbReference type="PANTHER" id="PTHR10872">
    <property type="entry name" value="SH2B ADAPTER PROTEIN"/>
    <property type="match status" value="1"/>
</dbReference>
<reference evidence="4 5" key="1">
    <citation type="submission" date="2023-03" db="EMBL/GenBank/DDBJ databases">
        <title>Genome insight into feeding habits of ladybird beetles.</title>
        <authorList>
            <person name="Li H.-S."/>
            <person name="Huang Y.-H."/>
            <person name="Pang H."/>
        </authorList>
    </citation>
    <scope>NUCLEOTIDE SEQUENCE [LARGE SCALE GENOMIC DNA]</scope>
    <source>
        <strain evidence="4">SYSU_2023b</strain>
        <tissue evidence="4">Whole body</tissue>
    </source>
</reference>
<accession>A0AAW1U7X8</accession>
<gene>
    <name evidence="4" type="ORF">WA026_012688</name>
</gene>
<dbReference type="Gene3D" id="6.10.140.110">
    <property type="match status" value="1"/>
</dbReference>
<comment type="caution">
    <text evidence="4">The sequence shown here is derived from an EMBL/GenBank/DDBJ whole genome shotgun (WGS) entry which is preliminary data.</text>
</comment>
<dbReference type="InterPro" id="IPR015012">
    <property type="entry name" value="Phe_ZIP"/>
</dbReference>
<evidence type="ECO:0000313" key="4">
    <source>
        <dbReference type="EMBL" id="KAK9876377.1"/>
    </source>
</evidence>
<evidence type="ECO:0000256" key="1">
    <source>
        <dbReference type="ARBA" id="ARBA00022553"/>
    </source>
</evidence>
<dbReference type="Gene3D" id="2.30.29.30">
    <property type="entry name" value="Pleckstrin-homology domain (PH domain)/Phosphotyrosine-binding domain (PTB)"/>
    <property type="match status" value="1"/>
</dbReference>
<name>A0AAW1U7X8_9CUCU</name>
<organism evidence="4 5">
    <name type="scientific">Henosepilachna vigintioctopunctata</name>
    <dbReference type="NCBI Taxonomy" id="420089"/>
    <lineage>
        <taxon>Eukaryota</taxon>
        <taxon>Metazoa</taxon>
        <taxon>Ecdysozoa</taxon>
        <taxon>Arthropoda</taxon>
        <taxon>Hexapoda</taxon>
        <taxon>Insecta</taxon>
        <taxon>Pterygota</taxon>
        <taxon>Neoptera</taxon>
        <taxon>Endopterygota</taxon>
        <taxon>Coleoptera</taxon>
        <taxon>Polyphaga</taxon>
        <taxon>Cucujiformia</taxon>
        <taxon>Coccinelloidea</taxon>
        <taxon>Coccinellidae</taxon>
        <taxon>Epilachninae</taxon>
        <taxon>Epilachnini</taxon>
        <taxon>Henosepilachna</taxon>
    </lineage>
</organism>
<dbReference type="GO" id="GO:0005068">
    <property type="term" value="F:transmembrane receptor protein tyrosine kinase adaptor activity"/>
    <property type="evidence" value="ECO:0007669"/>
    <property type="project" value="TreeGrafter"/>
</dbReference>
<dbReference type="EMBL" id="JARQZJ010000036">
    <property type="protein sequence ID" value="KAK9876377.1"/>
    <property type="molecule type" value="Genomic_DNA"/>
</dbReference>
<protein>
    <recommendedName>
        <fullName evidence="3">Phenylalanine zipper domain-containing protein</fullName>
    </recommendedName>
</protein>
<dbReference type="InterPro" id="IPR011993">
    <property type="entry name" value="PH-like_dom_sf"/>
</dbReference>
<dbReference type="SUPFAM" id="SSF50729">
    <property type="entry name" value="PH domain-like"/>
    <property type="match status" value="1"/>
</dbReference>
<dbReference type="InterPro" id="IPR036290">
    <property type="entry name" value="Phe_ZIP_sf"/>
</dbReference>
<proteinExistence type="predicted"/>
<dbReference type="GO" id="GO:0035556">
    <property type="term" value="P:intracellular signal transduction"/>
    <property type="evidence" value="ECO:0007669"/>
    <property type="project" value="TreeGrafter"/>
</dbReference>
<evidence type="ECO:0000313" key="5">
    <source>
        <dbReference type="Proteomes" id="UP001431783"/>
    </source>
</evidence>
<feature type="region of interest" description="Disordered" evidence="2">
    <location>
        <begin position="81"/>
        <end position="101"/>
    </location>
</feature>
<dbReference type="GO" id="GO:0005886">
    <property type="term" value="C:plasma membrane"/>
    <property type="evidence" value="ECO:0007669"/>
    <property type="project" value="TreeGrafter"/>
</dbReference>
<dbReference type="Pfam" id="PF08916">
    <property type="entry name" value="Phe_ZIP"/>
    <property type="match status" value="1"/>
</dbReference>
<dbReference type="SUPFAM" id="SSF109805">
    <property type="entry name" value="Phenylalanine zipper"/>
    <property type="match status" value="1"/>
</dbReference>
<dbReference type="InterPro" id="IPR030523">
    <property type="entry name" value="SH2B"/>
</dbReference>
<evidence type="ECO:0000256" key="2">
    <source>
        <dbReference type="SAM" id="MobiDB-lite"/>
    </source>
</evidence>
<keyword evidence="1" id="KW-0597">Phosphoprotein</keyword>
<keyword evidence="5" id="KW-1185">Reference proteome</keyword>
<sequence length="199" mass="23062">MATALESSMSNNAWVEFCERHATAAAQDFSKSSAQFIAHNLSENYRNIITHKDFLRKFIETFSEQFELDYNKRKLQGNNSVNGTLRLDESSENEDGSPKMQHKPFFRRLSFKMLRRGFQKQHSDELDLTHNKTKLAKIVVECRKEGIVNYSTPESLDQIGSPQKWEKCRLALVKAVGGYMLEFYCPPKSSKVYTLRLCY</sequence>
<dbReference type="Proteomes" id="UP001431783">
    <property type="component" value="Unassembled WGS sequence"/>
</dbReference>
<dbReference type="PANTHER" id="PTHR10872:SF2">
    <property type="entry name" value="LNK, ISOFORM D"/>
    <property type="match status" value="1"/>
</dbReference>
<dbReference type="AlphaFoldDB" id="A0AAW1U7X8"/>
<evidence type="ECO:0000259" key="3">
    <source>
        <dbReference type="Pfam" id="PF08916"/>
    </source>
</evidence>